<organism evidence="2 3">
    <name type="scientific">Macaca fascicularis</name>
    <name type="common">Crab-eating macaque</name>
    <name type="synonym">Cynomolgus monkey</name>
    <dbReference type="NCBI Taxonomy" id="9541"/>
    <lineage>
        <taxon>Eukaryota</taxon>
        <taxon>Metazoa</taxon>
        <taxon>Chordata</taxon>
        <taxon>Craniata</taxon>
        <taxon>Vertebrata</taxon>
        <taxon>Euteleostomi</taxon>
        <taxon>Mammalia</taxon>
        <taxon>Eutheria</taxon>
        <taxon>Euarchontoglires</taxon>
        <taxon>Primates</taxon>
        <taxon>Haplorrhini</taxon>
        <taxon>Catarrhini</taxon>
        <taxon>Cercopithecidae</taxon>
        <taxon>Cercopithecinae</taxon>
        <taxon>Macaca</taxon>
    </lineage>
</organism>
<dbReference type="Ensembl" id="ENSMFAT00000087045.1">
    <property type="protein sequence ID" value="ENSMFAP00000053119.1"/>
    <property type="gene ID" value="ENSMFAG00000047909.1"/>
</dbReference>
<dbReference type="PANTHER" id="PTHR12138:SF162">
    <property type="entry name" value="CHROMOSOME UNDETERMINED SCAFFOLD_275, WHOLE GENOME SHOTGUN SEQUENCE"/>
    <property type="match status" value="1"/>
</dbReference>
<keyword evidence="1" id="KW-1133">Transmembrane helix</keyword>
<proteinExistence type="predicted"/>
<reference evidence="2" key="2">
    <citation type="submission" date="2025-08" db="UniProtKB">
        <authorList>
            <consortium name="Ensembl"/>
        </authorList>
    </citation>
    <scope>IDENTIFICATION</scope>
</reference>
<name>A0A7N9CUE3_MACFA</name>
<keyword evidence="1" id="KW-0472">Membrane</keyword>
<sequence length="163" mass="18088">MLYLLDYLGKVTSPLCALFPTSIKASPKYSPHRGIMKIPSDHGHRNARHLVMLDQREKNEDIGAKGMWIYILTPRLITTTTMNSVISMYQALCIIIIIILRRSFSLSPRLECSGVILAHCNLRFLVSISSSTSASQVAGTIGTCHHAQLIFVLLVETGFHHVG</sequence>
<evidence type="ECO:0000313" key="2">
    <source>
        <dbReference type="Ensembl" id="ENSMFAP00000053119.1"/>
    </source>
</evidence>
<keyword evidence="1" id="KW-0812">Transmembrane</keyword>
<keyword evidence="3" id="KW-1185">Reference proteome</keyword>
<evidence type="ECO:0000256" key="1">
    <source>
        <dbReference type="SAM" id="Phobius"/>
    </source>
</evidence>
<evidence type="ECO:0000313" key="3">
    <source>
        <dbReference type="Proteomes" id="UP000233100"/>
    </source>
</evidence>
<reference evidence="2 3" key="1">
    <citation type="submission" date="2013-03" db="EMBL/GenBank/DDBJ databases">
        <authorList>
            <person name="Warren W."/>
            <person name="Wilson R.K."/>
        </authorList>
    </citation>
    <scope>NUCLEOTIDE SEQUENCE</scope>
</reference>
<reference evidence="2" key="3">
    <citation type="submission" date="2025-09" db="UniProtKB">
        <authorList>
            <consortium name="Ensembl"/>
        </authorList>
    </citation>
    <scope>IDENTIFICATION</scope>
</reference>
<dbReference type="Proteomes" id="UP000233100">
    <property type="component" value="Chromosome 2"/>
</dbReference>
<dbReference type="GeneTree" id="ENSGT01120000271815"/>
<dbReference type="AlphaFoldDB" id="A0A7N9CUE3"/>
<accession>A0A7N9CUE3</accession>
<protein>
    <submittedName>
        <fullName evidence="2">Uncharacterized protein</fullName>
    </submittedName>
</protein>
<feature type="transmembrane region" description="Helical" evidence="1">
    <location>
        <begin position="76"/>
        <end position="100"/>
    </location>
</feature>
<dbReference type="PANTHER" id="PTHR12138">
    <property type="entry name" value="PRIMATE-EXPANDED PROTEIN FAMILY"/>
    <property type="match status" value="1"/>
</dbReference>